<name>A0A1M2V845_TRAPU</name>
<dbReference type="EMBL" id="MNAD01001600">
    <property type="protein sequence ID" value="OJT03717.1"/>
    <property type="molecule type" value="Genomic_DNA"/>
</dbReference>
<evidence type="ECO:0000313" key="3">
    <source>
        <dbReference type="Proteomes" id="UP000184267"/>
    </source>
</evidence>
<feature type="region of interest" description="Disordered" evidence="1">
    <location>
        <begin position="52"/>
        <end position="79"/>
    </location>
</feature>
<proteinExistence type="predicted"/>
<gene>
    <name evidence="2" type="ORF">TRAPUB_5621</name>
</gene>
<reference evidence="2 3" key="1">
    <citation type="submission" date="2016-10" db="EMBL/GenBank/DDBJ databases">
        <title>Genome sequence of the basidiomycete white-rot fungus Trametes pubescens.</title>
        <authorList>
            <person name="Makela M.R."/>
            <person name="Granchi Z."/>
            <person name="Peng M."/>
            <person name="De Vries R.P."/>
            <person name="Grigoriev I."/>
            <person name="Riley R."/>
            <person name="Hilden K."/>
        </authorList>
    </citation>
    <scope>NUCLEOTIDE SEQUENCE [LARGE SCALE GENOMIC DNA]</scope>
    <source>
        <strain evidence="2 3">FBCC735</strain>
    </source>
</reference>
<protein>
    <submittedName>
        <fullName evidence="2">Uncharacterized protein</fullName>
    </submittedName>
</protein>
<keyword evidence="3" id="KW-1185">Reference proteome</keyword>
<accession>A0A1M2V845</accession>
<dbReference type="AlphaFoldDB" id="A0A1M2V845"/>
<sequence length="112" mass="12085">MPDEGSLDLLEDYVESAHPCPAGLRLPPSIEDLFALGVIQRPRIVGRWFETAGSSTSGQAGSDDVCDEHSSLGSYDSDDGSIGSEMLAEFADVGIDAEVLDLEAYEWFMLEL</sequence>
<feature type="compositionally biased region" description="Low complexity" evidence="1">
    <location>
        <begin position="52"/>
        <end position="62"/>
    </location>
</feature>
<evidence type="ECO:0000256" key="1">
    <source>
        <dbReference type="SAM" id="MobiDB-lite"/>
    </source>
</evidence>
<comment type="caution">
    <text evidence="2">The sequence shown here is derived from an EMBL/GenBank/DDBJ whole genome shotgun (WGS) entry which is preliminary data.</text>
</comment>
<evidence type="ECO:0000313" key="2">
    <source>
        <dbReference type="EMBL" id="OJT03717.1"/>
    </source>
</evidence>
<dbReference type="Proteomes" id="UP000184267">
    <property type="component" value="Unassembled WGS sequence"/>
</dbReference>
<organism evidence="2 3">
    <name type="scientific">Trametes pubescens</name>
    <name type="common">White-rot fungus</name>
    <dbReference type="NCBI Taxonomy" id="154538"/>
    <lineage>
        <taxon>Eukaryota</taxon>
        <taxon>Fungi</taxon>
        <taxon>Dikarya</taxon>
        <taxon>Basidiomycota</taxon>
        <taxon>Agaricomycotina</taxon>
        <taxon>Agaricomycetes</taxon>
        <taxon>Polyporales</taxon>
        <taxon>Polyporaceae</taxon>
        <taxon>Trametes</taxon>
    </lineage>
</organism>